<dbReference type="Proteomes" id="UP000663828">
    <property type="component" value="Unassembled WGS sequence"/>
</dbReference>
<dbReference type="SMART" id="SM00223">
    <property type="entry name" value="APPLE"/>
    <property type="match status" value="1"/>
</dbReference>
<protein>
    <recommendedName>
        <fullName evidence="4">Apple domain-containing protein</fullName>
    </recommendedName>
</protein>
<organism evidence="6 7">
    <name type="scientific">Adineta ricciae</name>
    <name type="common">Rotifer</name>
    <dbReference type="NCBI Taxonomy" id="249248"/>
    <lineage>
        <taxon>Eukaryota</taxon>
        <taxon>Metazoa</taxon>
        <taxon>Spiralia</taxon>
        <taxon>Gnathifera</taxon>
        <taxon>Rotifera</taxon>
        <taxon>Eurotatoria</taxon>
        <taxon>Bdelloidea</taxon>
        <taxon>Adinetida</taxon>
        <taxon>Adinetidae</taxon>
        <taxon>Adineta</taxon>
    </lineage>
</organism>
<evidence type="ECO:0000256" key="2">
    <source>
        <dbReference type="ARBA" id="ARBA00023157"/>
    </source>
</evidence>
<comment type="caution">
    <text evidence="6">The sequence shown here is derived from an EMBL/GenBank/DDBJ whole genome shotgun (WGS) entry which is preliminary data.</text>
</comment>
<name>A0A815TQT4_ADIRI</name>
<keyword evidence="2" id="KW-1015">Disulfide bond</keyword>
<feature type="domain" description="Apple" evidence="4">
    <location>
        <begin position="41"/>
        <end position="111"/>
    </location>
</feature>
<gene>
    <name evidence="5" type="ORF">EDS130_LOCUS27820</name>
    <name evidence="6" type="ORF">XAT740_LOCUS40124</name>
</gene>
<evidence type="ECO:0000256" key="3">
    <source>
        <dbReference type="SAM" id="SignalP"/>
    </source>
</evidence>
<dbReference type="Pfam" id="PF14295">
    <property type="entry name" value="PAN_4"/>
    <property type="match status" value="1"/>
</dbReference>
<evidence type="ECO:0000313" key="7">
    <source>
        <dbReference type="Proteomes" id="UP000663828"/>
    </source>
</evidence>
<dbReference type="EMBL" id="CAJNOR010004530">
    <property type="protein sequence ID" value="CAF1509361.1"/>
    <property type="molecule type" value="Genomic_DNA"/>
</dbReference>
<reference evidence="6" key="1">
    <citation type="submission" date="2021-02" db="EMBL/GenBank/DDBJ databases">
        <authorList>
            <person name="Nowell W R."/>
        </authorList>
    </citation>
    <scope>NUCLEOTIDE SEQUENCE</scope>
</reference>
<dbReference type="GO" id="GO:0006508">
    <property type="term" value="P:proteolysis"/>
    <property type="evidence" value="ECO:0007669"/>
    <property type="project" value="InterPro"/>
</dbReference>
<feature type="signal peptide" evidence="3">
    <location>
        <begin position="1"/>
        <end position="21"/>
    </location>
</feature>
<dbReference type="GO" id="GO:0005576">
    <property type="term" value="C:extracellular region"/>
    <property type="evidence" value="ECO:0007669"/>
    <property type="project" value="InterPro"/>
</dbReference>
<dbReference type="AlphaFoldDB" id="A0A815TQT4"/>
<sequence length="115" mass="12283">MNSSILAFALLAFMLDNKTVLIIIELTIVFSIPNVPTQSRCTNIISGYDASGGDIDGINPGYVLSADACAALCESISVCNHWTFHTDSGQCCLKNKSSEIRAHSGMYSGNCTKSK</sequence>
<evidence type="ECO:0000313" key="6">
    <source>
        <dbReference type="EMBL" id="CAF1509361.1"/>
    </source>
</evidence>
<evidence type="ECO:0000259" key="4">
    <source>
        <dbReference type="SMART" id="SM00223"/>
    </source>
</evidence>
<keyword evidence="1" id="KW-0677">Repeat</keyword>
<keyword evidence="7" id="KW-1185">Reference proteome</keyword>
<dbReference type="Gene3D" id="3.50.4.10">
    <property type="entry name" value="Hepatocyte Growth Factor"/>
    <property type="match status" value="1"/>
</dbReference>
<dbReference type="Proteomes" id="UP000663852">
    <property type="component" value="Unassembled WGS sequence"/>
</dbReference>
<dbReference type="InterPro" id="IPR003609">
    <property type="entry name" value="Pan_app"/>
</dbReference>
<feature type="chain" id="PRO_5035607546" description="Apple domain-containing protein" evidence="3">
    <location>
        <begin position="22"/>
        <end position="115"/>
    </location>
</feature>
<keyword evidence="3" id="KW-0732">Signal</keyword>
<accession>A0A815TQT4</accession>
<proteinExistence type="predicted"/>
<evidence type="ECO:0000313" key="5">
    <source>
        <dbReference type="EMBL" id="CAF1248112.1"/>
    </source>
</evidence>
<evidence type="ECO:0000256" key="1">
    <source>
        <dbReference type="ARBA" id="ARBA00022737"/>
    </source>
</evidence>
<dbReference type="EMBL" id="CAJNOJ010000178">
    <property type="protein sequence ID" value="CAF1248112.1"/>
    <property type="molecule type" value="Genomic_DNA"/>
</dbReference>
<dbReference type="InterPro" id="IPR000177">
    <property type="entry name" value="Apple"/>
</dbReference>